<dbReference type="SUPFAM" id="SSF54060">
    <property type="entry name" value="His-Me finger endonucleases"/>
    <property type="match status" value="1"/>
</dbReference>
<dbReference type="PANTHER" id="PTHR21472:SF26">
    <property type="entry name" value="ENDONUCLEASE DOMAIN CONTAINING 1"/>
    <property type="match status" value="1"/>
</dbReference>
<reference evidence="2" key="2">
    <citation type="submission" date="2025-09" db="UniProtKB">
        <authorList>
            <consortium name="Ensembl"/>
        </authorList>
    </citation>
    <scope>IDENTIFICATION</scope>
</reference>
<sequence>MWLLWILSLAASFLLPATGEVVNNFRPCKEFFLDGKPPTLKPMDPARICQFYQGKYRFATMYDRKGRIPTFSAYKYQTGEGRRDEQWKIEPQVK</sequence>
<evidence type="ECO:0000313" key="2">
    <source>
        <dbReference type="Ensembl" id="ENSNNAP00000011048.1"/>
    </source>
</evidence>
<dbReference type="AlphaFoldDB" id="A0A8C6XA82"/>
<keyword evidence="3" id="KW-1185">Reference proteome</keyword>
<dbReference type="InterPro" id="IPR044925">
    <property type="entry name" value="His-Me_finger_sf"/>
</dbReference>
<evidence type="ECO:0000256" key="1">
    <source>
        <dbReference type="SAM" id="SignalP"/>
    </source>
</evidence>
<keyword evidence="1" id="KW-0732">Signal</keyword>
<dbReference type="Proteomes" id="UP000694559">
    <property type="component" value="Unplaced"/>
</dbReference>
<organism evidence="2 3">
    <name type="scientific">Naja naja</name>
    <name type="common">Indian cobra</name>
    <dbReference type="NCBI Taxonomy" id="35670"/>
    <lineage>
        <taxon>Eukaryota</taxon>
        <taxon>Metazoa</taxon>
        <taxon>Chordata</taxon>
        <taxon>Craniata</taxon>
        <taxon>Vertebrata</taxon>
        <taxon>Euteleostomi</taxon>
        <taxon>Lepidosauria</taxon>
        <taxon>Squamata</taxon>
        <taxon>Bifurcata</taxon>
        <taxon>Unidentata</taxon>
        <taxon>Episquamata</taxon>
        <taxon>Toxicofera</taxon>
        <taxon>Serpentes</taxon>
        <taxon>Colubroidea</taxon>
        <taxon>Elapidae</taxon>
        <taxon>Elapinae</taxon>
        <taxon>Naja</taxon>
    </lineage>
</organism>
<dbReference type="OrthoDB" id="69221at2759"/>
<feature type="chain" id="PRO_5034074202" evidence="1">
    <location>
        <begin position="20"/>
        <end position="94"/>
    </location>
</feature>
<dbReference type="OMA" id="FRPCKEF"/>
<reference evidence="2" key="1">
    <citation type="submission" date="2025-08" db="UniProtKB">
        <authorList>
            <consortium name="Ensembl"/>
        </authorList>
    </citation>
    <scope>IDENTIFICATION</scope>
</reference>
<dbReference type="PANTHER" id="PTHR21472">
    <property type="entry name" value="ENDONUCLEASE DOMAIN-CONTAINING 1 PROTEIN ENDOD1"/>
    <property type="match status" value="1"/>
</dbReference>
<dbReference type="GeneTree" id="ENSGT01030000234592"/>
<dbReference type="InterPro" id="IPR039015">
    <property type="entry name" value="ENDOD1"/>
</dbReference>
<proteinExistence type="predicted"/>
<dbReference type="Ensembl" id="ENSNNAT00000011556.1">
    <property type="protein sequence ID" value="ENSNNAP00000011048.1"/>
    <property type="gene ID" value="ENSNNAG00000007386.1"/>
</dbReference>
<feature type="signal peptide" evidence="1">
    <location>
        <begin position="1"/>
        <end position="19"/>
    </location>
</feature>
<name>A0A8C6XA82_NAJNA</name>
<evidence type="ECO:0000313" key="3">
    <source>
        <dbReference type="Proteomes" id="UP000694559"/>
    </source>
</evidence>
<accession>A0A8C6XA82</accession>
<protein>
    <submittedName>
        <fullName evidence="2">Uncharacterized protein</fullName>
    </submittedName>
</protein>